<dbReference type="SUPFAM" id="SSF88713">
    <property type="entry name" value="Glycoside hydrolase/deacetylase"/>
    <property type="match status" value="1"/>
</dbReference>
<dbReference type="PROSITE" id="PS51677">
    <property type="entry name" value="NODB"/>
    <property type="match status" value="1"/>
</dbReference>
<feature type="domain" description="NodB homology" evidence="1">
    <location>
        <begin position="11"/>
        <end position="190"/>
    </location>
</feature>
<dbReference type="InterPro" id="IPR050248">
    <property type="entry name" value="Polysacc_deacetylase_ArnD"/>
</dbReference>
<proteinExistence type="predicted"/>
<accession>A0A498R9K7</accession>
<protein>
    <submittedName>
        <fullName evidence="2">Polysaccharide deacetylase</fullName>
    </submittedName>
</protein>
<dbReference type="PANTHER" id="PTHR10587">
    <property type="entry name" value="GLYCOSYL TRANSFERASE-RELATED"/>
    <property type="match status" value="1"/>
</dbReference>
<dbReference type="Gene3D" id="3.20.20.370">
    <property type="entry name" value="Glycoside hydrolase/deacetylase"/>
    <property type="match status" value="1"/>
</dbReference>
<dbReference type="PANTHER" id="PTHR10587:SF128">
    <property type="entry name" value="POLYSACCHARIDE DEACETYLASE PDAB-RELATED"/>
    <property type="match status" value="1"/>
</dbReference>
<dbReference type="GO" id="GO:0016020">
    <property type="term" value="C:membrane"/>
    <property type="evidence" value="ECO:0007669"/>
    <property type="project" value="TreeGrafter"/>
</dbReference>
<dbReference type="CDD" id="cd10917">
    <property type="entry name" value="CE4_NodB_like_6s_7s"/>
    <property type="match status" value="1"/>
</dbReference>
<dbReference type="InterPro" id="IPR011330">
    <property type="entry name" value="Glyco_hydro/deAcase_b/a-brl"/>
</dbReference>
<evidence type="ECO:0000313" key="3">
    <source>
        <dbReference type="Proteomes" id="UP000277811"/>
    </source>
</evidence>
<sequence>MAIAGTLTDDRVVALTFDYDQGEGAAPQILAILKEGNAKATFFMNGNSVRDNPELVHRMMAEGHEIGNQGYSQQDYRRLTAAQIEGEIRSCNTVFEKMTGLKSSLVRFPLGHFNRDSLEAVNKLGFTAIIWNIDSKDTTITSADRIVEQIAGHIKPGSIILLHCSDRIAGTVQALPAILKLIGDAGYQTVTVGQLLQQHSQKGVVRY</sequence>
<dbReference type="AlphaFoldDB" id="A0A498R9K7"/>
<dbReference type="Proteomes" id="UP000277811">
    <property type="component" value="Unassembled WGS sequence"/>
</dbReference>
<organism evidence="2 3">
    <name type="scientific">Lucifera butyrica</name>
    <dbReference type="NCBI Taxonomy" id="1351585"/>
    <lineage>
        <taxon>Bacteria</taxon>
        <taxon>Bacillati</taxon>
        <taxon>Bacillota</taxon>
        <taxon>Negativicutes</taxon>
        <taxon>Veillonellales</taxon>
        <taxon>Veillonellaceae</taxon>
        <taxon>Lucifera</taxon>
    </lineage>
</organism>
<dbReference type="GO" id="GO:0016810">
    <property type="term" value="F:hydrolase activity, acting on carbon-nitrogen (but not peptide) bonds"/>
    <property type="evidence" value="ECO:0007669"/>
    <property type="project" value="InterPro"/>
</dbReference>
<reference evidence="2 3" key="1">
    <citation type="submission" date="2018-06" db="EMBL/GenBank/DDBJ databases">
        <authorList>
            <person name="Strepis N."/>
        </authorList>
    </citation>
    <scope>NUCLEOTIDE SEQUENCE [LARGE SCALE GENOMIC DNA]</scope>
    <source>
        <strain evidence="2">LUCI</strain>
    </source>
</reference>
<evidence type="ECO:0000313" key="2">
    <source>
        <dbReference type="EMBL" id="VBB06823.1"/>
    </source>
</evidence>
<keyword evidence="3" id="KW-1185">Reference proteome</keyword>
<gene>
    <name evidence="2" type="ORF">LUCI_2060</name>
</gene>
<evidence type="ECO:0000259" key="1">
    <source>
        <dbReference type="PROSITE" id="PS51677"/>
    </source>
</evidence>
<dbReference type="Pfam" id="PF01522">
    <property type="entry name" value="Polysacc_deac_1"/>
    <property type="match status" value="1"/>
</dbReference>
<dbReference type="GO" id="GO:0005975">
    <property type="term" value="P:carbohydrate metabolic process"/>
    <property type="evidence" value="ECO:0007669"/>
    <property type="project" value="InterPro"/>
</dbReference>
<dbReference type="InterPro" id="IPR002509">
    <property type="entry name" value="NODB_dom"/>
</dbReference>
<name>A0A498R9K7_9FIRM</name>
<dbReference type="EMBL" id="UPPP01000068">
    <property type="protein sequence ID" value="VBB06823.1"/>
    <property type="molecule type" value="Genomic_DNA"/>
</dbReference>